<dbReference type="GO" id="GO:0070403">
    <property type="term" value="F:NAD+ binding"/>
    <property type="evidence" value="ECO:0007669"/>
    <property type="project" value="InterPro"/>
</dbReference>
<evidence type="ECO:0000256" key="8">
    <source>
        <dbReference type="ARBA" id="ARBA00038962"/>
    </source>
</evidence>
<comment type="similarity">
    <text evidence="2">Belongs to the 3-hydroxyacyl-CoA dehydrogenase family.</text>
</comment>
<accession>A0A086SY03</accession>
<dbReference type="EC" id="1.1.1.45" evidence="8"/>
<dbReference type="Gene3D" id="3.40.50.720">
    <property type="entry name" value="NAD(P)-binding Rossmann-like Domain"/>
    <property type="match status" value="1"/>
</dbReference>
<dbReference type="SUPFAM" id="SSF48179">
    <property type="entry name" value="6-phosphogluconate dehydrogenase C-terminal domain-like"/>
    <property type="match status" value="1"/>
</dbReference>
<keyword evidence="4" id="KW-0963">Cytoplasm</keyword>
<dbReference type="PANTHER" id="PTHR48075:SF1">
    <property type="entry name" value="LAMBDA-CRYSTALLIN HOMOLOG"/>
    <property type="match status" value="1"/>
</dbReference>
<sequence>MSEPPSQNVALVGLGSIGISFAALHLRFGAGTVTVFDTRPDLEQHIESVLPGYLSDEPDAAAILSQLRTQGRLVICGSLAEACADADVIQEQGPENIRFKREIWVEVEESAKPTAHFWSSTSGIGASLQSQDMKDPSRLLVVHPFNPPHIMPLIEIVPSPKTDPQEVEFARDYFDKLGSGHRPVVIKKEVPGFVGNRLAFTLLREASFLVKNDIVSVKDVDAIIEASLGPRFAVQGPFRAYHMGGGTAGIRAFLDNLGGTIQGVWDSQEGVEFGSGDRWEEKVAKQTEEAYGMPDPWQFAERDEKLRRVLDTQRK</sequence>
<proteinExistence type="inferred from homology"/>
<dbReference type="HOGENOM" id="CLU_009834_0_1_1"/>
<keyword evidence="14" id="KW-1185">Reference proteome</keyword>
<dbReference type="InterPro" id="IPR008927">
    <property type="entry name" value="6-PGluconate_DH-like_C_sf"/>
</dbReference>
<dbReference type="PANTHER" id="PTHR48075">
    <property type="entry name" value="3-HYDROXYACYL-COA DEHYDROGENASE FAMILY PROTEIN"/>
    <property type="match status" value="1"/>
</dbReference>
<comment type="subcellular location">
    <subcellularLocation>
        <location evidence="1">Cytoplasm</location>
    </subcellularLocation>
</comment>
<dbReference type="InterPro" id="IPR013328">
    <property type="entry name" value="6PGD_dom2"/>
</dbReference>
<feature type="domain" description="3-hydroxyacyl-CoA dehydrogenase C-terminal" evidence="11">
    <location>
        <begin position="192"/>
        <end position="257"/>
    </location>
</feature>
<evidence type="ECO:0000313" key="14">
    <source>
        <dbReference type="Proteomes" id="UP000029964"/>
    </source>
</evidence>
<dbReference type="InterPro" id="IPR006176">
    <property type="entry name" value="3-OHacyl-CoA_DH_NAD-bd"/>
</dbReference>
<dbReference type="InterPro" id="IPR022694">
    <property type="entry name" value="3-OHacyl-CoA_DH"/>
</dbReference>
<dbReference type="Proteomes" id="UP000029964">
    <property type="component" value="Unassembled WGS sequence"/>
</dbReference>
<dbReference type="AlphaFoldDB" id="A0A086SY03"/>
<evidence type="ECO:0000256" key="5">
    <source>
        <dbReference type="ARBA" id="ARBA00022553"/>
    </source>
</evidence>
<dbReference type="Gene3D" id="1.10.1040.10">
    <property type="entry name" value="N-(1-d-carboxylethyl)-l-norvaline Dehydrogenase, domain 2"/>
    <property type="match status" value="1"/>
</dbReference>
<dbReference type="Pfam" id="PF00725">
    <property type="entry name" value="3HCDH"/>
    <property type="match status" value="1"/>
</dbReference>
<dbReference type="PIRSF" id="PIRSF000105">
    <property type="entry name" value="HCDH"/>
    <property type="match status" value="1"/>
</dbReference>
<feature type="site" description="Important for catalytic activity" evidence="10">
    <location>
        <position position="143"/>
    </location>
</feature>
<evidence type="ECO:0000256" key="2">
    <source>
        <dbReference type="ARBA" id="ARBA00009463"/>
    </source>
</evidence>
<keyword evidence="7" id="KW-0520">NAD</keyword>
<dbReference type="OrthoDB" id="2021159at2759"/>
<dbReference type="GO" id="GO:0050104">
    <property type="term" value="F:L-gulonate 3-dehydrogenase activity"/>
    <property type="evidence" value="ECO:0007669"/>
    <property type="project" value="UniProtKB-EC"/>
</dbReference>
<keyword evidence="5" id="KW-0597">Phosphoprotein</keyword>
<evidence type="ECO:0000256" key="1">
    <source>
        <dbReference type="ARBA" id="ARBA00004496"/>
    </source>
</evidence>
<evidence type="ECO:0000256" key="4">
    <source>
        <dbReference type="ARBA" id="ARBA00022490"/>
    </source>
</evidence>
<comment type="subunit">
    <text evidence="3">Homodimer.</text>
</comment>
<evidence type="ECO:0000259" key="11">
    <source>
        <dbReference type="Pfam" id="PF00725"/>
    </source>
</evidence>
<evidence type="ECO:0000256" key="7">
    <source>
        <dbReference type="ARBA" id="ARBA00023027"/>
    </source>
</evidence>
<evidence type="ECO:0000313" key="13">
    <source>
        <dbReference type="EMBL" id="KFH41985.1"/>
    </source>
</evidence>
<dbReference type="GO" id="GO:0006631">
    <property type="term" value="P:fatty acid metabolic process"/>
    <property type="evidence" value="ECO:0007669"/>
    <property type="project" value="InterPro"/>
</dbReference>
<gene>
    <name evidence="13" type="ORF">ACRE_072810</name>
</gene>
<organism evidence="13 14">
    <name type="scientific">Hapsidospora chrysogenum (strain ATCC 11550 / CBS 779.69 / DSM 880 / IAM 14645 / JCM 23072 / IMI 49137)</name>
    <name type="common">Acremonium chrysogenum</name>
    <dbReference type="NCBI Taxonomy" id="857340"/>
    <lineage>
        <taxon>Eukaryota</taxon>
        <taxon>Fungi</taxon>
        <taxon>Dikarya</taxon>
        <taxon>Ascomycota</taxon>
        <taxon>Pezizomycotina</taxon>
        <taxon>Sordariomycetes</taxon>
        <taxon>Hypocreomycetidae</taxon>
        <taxon>Hypocreales</taxon>
        <taxon>Bionectriaceae</taxon>
        <taxon>Hapsidospora</taxon>
    </lineage>
</organism>
<feature type="domain" description="3-hydroxyacyl-CoA dehydrogenase NAD binding" evidence="12">
    <location>
        <begin position="8"/>
        <end position="188"/>
    </location>
</feature>
<protein>
    <recommendedName>
        <fullName evidence="9">L-gulonate 3-dehydrogenase</fullName>
        <ecNumber evidence="8">1.1.1.45</ecNumber>
    </recommendedName>
    <alternativeName>
        <fullName evidence="9">L-gulonate 3-dehydrogenase</fullName>
    </alternativeName>
</protein>
<evidence type="ECO:0000256" key="10">
    <source>
        <dbReference type="PIRSR" id="PIRSR000105-1"/>
    </source>
</evidence>
<dbReference type="InterPro" id="IPR006108">
    <property type="entry name" value="3HC_DH_C"/>
</dbReference>
<name>A0A086SY03_HAPC1</name>
<evidence type="ECO:0000256" key="3">
    <source>
        <dbReference type="ARBA" id="ARBA00011738"/>
    </source>
</evidence>
<reference evidence="14" key="1">
    <citation type="journal article" date="2014" name="Genome Announc.">
        <title>Genome sequence and annotation of Acremonium chrysogenum, producer of the beta-lactam antibiotic cephalosporin C.</title>
        <authorList>
            <person name="Terfehr D."/>
            <person name="Dahlmann T.A."/>
            <person name="Specht T."/>
            <person name="Zadra I."/>
            <person name="Kuernsteiner H."/>
            <person name="Kueck U."/>
        </authorList>
    </citation>
    <scope>NUCLEOTIDE SEQUENCE [LARGE SCALE GENOMIC DNA]</scope>
    <source>
        <strain evidence="14">ATCC 11550 / CBS 779.69 / DSM 880 / IAM 14645 / JCM 23072 / IMI 49137</strain>
    </source>
</reference>
<keyword evidence="6" id="KW-0560">Oxidoreductase</keyword>
<comment type="caution">
    <text evidence="13">The sequence shown here is derived from an EMBL/GenBank/DDBJ whole genome shotgun (WGS) entry which is preliminary data.</text>
</comment>
<evidence type="ECO:0000259" key="12">
    <source>
        <dbReference type="Pfam" id="PF02737"/>
    </source>
</evidence>
<dbReference type="EMBL" id="JPKY01000108">
    <property type="protein sequence ID" value="KFH41985.1"/>
    <property type="molecule type" value="Genomic_DNA"/>
</dbReference>
<dbReference type="STRING" id="857340.A0A086SY03"/>
<dbReference type="InterPro" id="IPR036291">
    <property type="entry name" value="NAD(P)-bd_dom_sf"/>
</dbReference>
<evidence type="ECO:0000256" key="6">
    <source>
        <dbReference type="ARBA" id="ARBA00023002"/>
    </source>
</evidence>
<dbReference type="SUPFAM" id="SSF51735">
    <property type="entry name" value="NAD(P)-binding Rossmann-fold domains"/>
    <property type="match status" value="1"/>
</dbReference>
<dbReference type="Pfam" id="PF02737">
    <property type="entry name" value="3HCDH_N"/>
    <property type="match status" value="1"/>
</dbReference>
<evidence type="ECO:0000256" key="9">
    <source>
        <dbReference type="ARBA" id="ARBA00042709"/>
    </source>
</evidence>
<dbReference type="GO" id="GO:0005737">
    <property type="term" value="C:cytoplasm"/>
    <property type="evidence" value="ECO:0007669"/>
    <property type="project" value="UniProtKB-SubCell"/>
</dbReference>